<dbReference type="Pfam" id="PF10050">
    <property type="entry name" value="DUF2284"/>
    <property type="match status" value="1"/>
</dbReference>
<protein>
    <submittedName>
        <fullName evidence="1">DUF2284 domain-containing protein</fullName>
    </submittedName>
</protein>
<accession>A0AAE3A978</accession>
<comment type="caution">
    <text evidence="1">The sequence shown here is derived from an EMBL/GenBank/DDBJ whole genome shotgun (WGS) entry which is preliminary data.</text>
</comment>
<reference evidence="1 2" key="1">
    <citation type="submission" date="2021-10" db="EMBL/GenBank/DDBJ databases">
        <title>Anaerobic single-cell dispensing facilitates the cultivation of human gut bacteria.</title>
        <authorList>
            <person name="Afrizal A."/>
        </authorList>
    </citation>
    <scope>NUCLEOTIDE SEQUENCE [LARGE SCALE GENOMIC DNA]</scope>
    <source>
        <strain evidence="1 2">CLA-AA-H276</strain>
    </source>
</reference>
<sequence>MIDQQKLETQIAEYPVCEYAFIKPEEITFLEQVRHICESECPRYGTSWSCPPAVGTVAECKERCRQYTGGFIFTTVAEVSDIENMKEMLDTRKDHEEITRQIRVLVEQQCSKTLTLSTESCAICEHCAYPDAPCRHPDKMFPCIESYGILVTDLAEKYQITFMNGGNVVTWFSLILYE</sequence>
<dbReference type="AlphaFoldDB" id="A0AAE3A978"/>
<dbReference type="RefSeq" id="WP_118769512.1">
    <property type="nucleotide sequence ID" value="NZ_JAJEPS010000004.1"/>
</dbReference>
<name>A0AAE3A978_9FIRM</name>
<gene>
    <name evidence="1" type="ORF">LKD36_05805</name>
</gene>
<dbReference type="Proteomes" id="UP001198220">
    <property type="component" value="Unassembled WGS sequence"/>
</dbReference>
<proteinExistence type="predicted"/>
<keyword evidence="2" id="KW-1185">Reference proteome</keyword>
<organism evidence="1 2">
    <name type="scientific">Hominiventricola filiformis</name>
    <dbReference type="NCBI Taxonomy" id="2885352"/>
    <lineage>
        <taxon>Bacteria</taxon>
        <taxon>Bacillati</taxon>
        <taxon>Bacillota</taxon>
        <taxon>Clostridia</taxon>
        <taxon>Lachnospirales</taxon>
        <taxon>Lachnospiraceae</taxon>
        <taxon>Hominiventricola</taxon>
    </lineage>
</organism>
<dbReference type="InterPro" id="IPR019271">
    <property type="entry name" value="DUF2284_metal-binding"/>
</dbReference>
<evidence type="ECO:0000313" key="2">
    <source>
        <dbReference type="Proteomes" id="UP001198220"/>
    </source>
</evidence>
<evidence type="ECO:0000313" key="1">
    <source>
        <dbReference type="EMBL" id="MCC2125693.1"/>
    </source>
</evidence>
<dbReference type="EMBL" id="JAJEPS010000004">
    <property type="protein sequence ID" value="MCC2125693.1"/>
    <property type="molecule type" value="Genomic_DNA"/>
</dbReference>